<evidence type="ECO:0000259" key="2">
    <source>
        <dbReference type="Pfam" id="PF25213"/>
    </source>
</evidence>
<protein>
    <submittedName>
        <fullName evidence="3">Helix-turn-helix transcriptional regulator</fullName>
    </submittedName>
</protein>
<dbReference type="Gene3D" id="1.10.10.10">
    <property type="entry name" value="Winged helix-like DNA-binding domain superfamily/Winged helix DNA-binding domain"/>
    <property type="match status" value="1"/>
</dbReference>
<accession>A0ABD5YK71</accession>
<dbReference type="GeneID" id="76199325"/>
<feature type="domain" description="HVO-A0261-like N-terminal" evidence="2">
    <location>
        <begin position="5"/>
        <end position="88"/>
    </location>
</feature>
<name>A0ABD5YK71_9EURY</name>
<evidence type="ECO:0000259" key="1">
    <source>
        <dbReference type="Pfam" id="PF08350"/>
    </source>
</evidence>
<dbReference type="AlphaFoldDB" id="A0ABD5YK71"/>
<dbReference type="Pfam" id="PF25213">
    <property type="entry name" value="HVO_A0261_N"/>
    <property type="match status" value="1"/>
</dbReference>
<evidence type="ECO:0000313" key="3">
    <source>
        <dbReference type="EMBL" id="MFC7189768.1"/>
    </source>
</evidence>
<sequence>MNDYHDDIQFLSASPHRIQILQQLRDDPCPPCDITEVLELSRRGVQRNLSSLVDRGWIEKIDGRYHLTTNGEFIALQYADFLSALETIETCKPFFANLPTSEHAPNPKWLADAEIIVADSSQPHAPLRQYTNTLREDSIETLRGLVPILSQLHTEIYAELLGRGTAMDLVLPQTAAEPPDPSHAAEFEDLFAAACNLYVYEGTIGVGLTLTDQRGIVGSYDEQGHLSACVSSTNPALLGWAERLYERYWRHSRPLSANTQCREGTTPP</sequence>
<evidence type="ECO:0000313" key="4">
    <source>
        <dbReference type="Proteomes" id="UP001596417"/>
    </source>
</evidence>
<dbReference type="InterPro" id="IPR057527">
    <property type="entry name" value="HVO_A0261-like_N"/>
</dbReference>
<dbReference type="InterPro" id="IPR013561">
    <property type="entry name" value="FilR1_middle_dom"/>
</dbReference>
<organism evidence="3 4">
    <name type="scientific">Halocatena marina</name>
    <dbReference type="NCBI Taxonomy" id="2934937"/>
    <lineage>
        <taxon>Archaea</taxon>
        <taxon>Methanobacteriati</taxon>
        <taxon>Methanobacteriota</taxon>
        <taxon>Stenosarchaea group</taxon>
        <taxon>Halobacteria</taxon>
        <taxon>Halobacteriales</taxon>
        <taxon>Natronomonadaceae</taxon>
        <taxon>Halocatena</taxon>
    </lineage>
</organism>
<dbReference type="InterPro" id="IPR036390">
    <property type="entry name" value="WH_DNA-bd_sf"/>
</dbReference>
<dbReference type="CDD" id="cd00090">
    <property type="entry name" value="HTH_ARSR"/>
    <property type="match status" value="1"/>
</dbReference>
<proteinExistence type="predicted"/>
<dbReference type="SUPFAM" id="SSF46785">
    <property type="entry name" value="Winged helix' DNA-binding domain"/>
    <property type="match status" value="1"/>
</dbReference>
<dbReference type="RefSeq" id="WP_264554780.1">
    <property type="nucleotide sequence ID" value="NZ_CP109979.1"/>
</dbReference>
<comment type="caution">
    <text evidence="3">The sequence shown here is derived from an EMBL/GenBank/DDBJ whole genome shotgun (WGS) entry which is preliminary data.</text>
</comment>
<dbReference type="EMBL" id="JBHTAX010000001">
    <property type="protein sequence ID" value="MFC7189768.1"/>
    <property type="molecule type" value="Genomic_DNA"/>
</dbReference>
<dbReference type="InterPro" id="IPR011991">
    <property type="entry name" value="ArsR-like_HTH"/>
</dbReference>
<dbReference type="Pfam" id="PF08350">
    <property type="entry name" value="FilR1_middle"/>
    <property type="match status" value="1"/>
</dbReference>
<reference evidence="3 4" key="1">
    <citation type="journal article" date="2019" name="Int. J. Syst. Evol. Microbiol.">
        <title>The Global Catalogue of Microorganisms (GCM) 10K type strain sequencing project: providing services to taxonomists for standard genome sequencing and annotation.</title>
        <authorList>
            <consortium name="The Broad Institute Genomics Platform"/>
            <consortium name="The Broad Institute Genome Sequencing Center for Infectious Disease"/>
            <person name="Wu L."/>
            <person name="Ma J."/>
        </authorList>
    </citation>
    <scope>NUCLEOTIDE SEQUENCE [LARGE SCALE GENOMIC DNA]</scope>
    <source>
        <strain evidence="3 4">RDMS1</strain>
    </source>
</reference>
<dbReference type="Proteomes" id="UP001596417">
    <property type="component" value="Unassembled WGS sequence"/>
</dbReference>
<feature type="domain" description="Methanogenesis regulatory protein FilR1 middle" evidence="1">
    <location>
        <begin position="123"/>
        <end position="250"/>
    </location>
</feature>
<gene>
    <name evidence="3" type="ORF">ACFQL7_07775</name>
</gene>
<dbReference type="InterPro" id="IPR036388">
    <property type="entry name" value="WH-like_DNA-bd_sf"/>
</dbReference>
<keyword evidence="4" id="KW-1185">Reference proteome</keyword>